<evidence type="ECO:0000313" key="2">
    <source>
        <dbReference type="Proteomes" id="UP000183832"/>
    </source>
</evidence>
<organism evidence="1 2">
    <name type="scientific">Clunio marinus</name>
    <dbReference type="NCBI Taxonomy" id="568069"/>
    <lineage>
        <taxon>Eukaryota</taxon>
        <taxon>Metazoa</taxon>
        <taxon>Ecdysozoa</taxon>
        <taxon>Arthropoda</taxon>
        <taxon>Hexapoda</taxon>
        <taxon>Insecta</taxon>
        <taxon>Pterygota</taxon>
        <taxon>Neoptera</taxon>
        <taxon>Endopterygota</taxon>
        <taxon>Diptera</taxon>
        <taxon>Nematocera</taxon>
        <taxon>Chironomoidea</taxon>
        <taxon>Chironomidae</taxon>
        <taxon>Clunio</taxon>
    </lineage>
</organism>
<name>A0A1J1IND7_9DIPT</name>
<keyword evidence="2" id="KW-1185">Reference proteome</keyword>
<gene>
    <name evidence="1" type="ORF">CLUMA_CG014967</name>
</gene>
<dbReference type="AlphaFoldDB" id="A0A1J1IND7"/>
<accession>A0A1J1IND7</accession>
<dbReference type="EMBL" id="CVRI01000056">
    <property type="protein sequence ID" value="CRL01751.1"/>
    <property type="molecule type" value="Genomic_DNA"/>
</dbReference>
<evidence type="ECO:0000313" key="1">
    <source>
        <dbReference type="EMBL" id="CRL01751.1"/>
    </source>
</evidence>
<dbReference type="Proteomes" id="UP000183832">
    <property type="component" value="Unassembled WGS sequence"/>
</dbReference>
<protein>
    <submittedName>
        <fullName evidence="1">CLUMA_CG014967, isoform A</fullName>
    </submittedName>
</protein>
<sequence length="190" mass="22474">MKCEAAKVSVLSFRWKGNRPEPCYVRCYQPQKRQAKTRDWFQHETRITVKIPSTLNVVYVKPTRLRKMFNKNLPFLCSYTSDVTLSSVHRALKEEDSSLKCLFETARLKAMKTPPTNKETTNFSNPWFSEKVHARMNPLRAIRHKKTFSLQKQEEKTNNMNRHIIMTMMIRKYTTCKKIEVSKKALKLDL</sequence>
<proteinExistence type="predicted"/>
<reference evidence="1 2" key="1">
    <citation type="submission" date="2015-04" db="EMBL/GenBank/DDBJ databases">
        <authorList>
            <person name="Syromyatnikov M.Y."/>
            <person name="Popov V.N."/>
        </authorList>
    </citation>
    <scope>NUCLEOTIDE SEQUENCE [LARGE SCALE GENOMIC DNA]</scope>
</reference>